<evidence type="ECO:0000313" key="1">
    <source>
        <dbReference type="EMBL" id="KAA0062421.1"/>
    </source>
</evidence>
<proteinExistence type="predicted"/>
<accession>A0A5D3DS44</accession>
<organism evidence="2 4">
    <name type="scientific">Cucumis melo var. makuwa</name>
    <name type="common">Oriental melon</name>
    <dbReference type="NCBI Taxonomy" id="1194695"/>
    <lineage>
        <taxon>Eukaryota</taxon>
        <taxon>Viridiplantae</taxon>
        <taxon>Streptophyta</taxon>
        <taxon>Embryophyta</taxon>
        <taxon>Tracheophyta</taxon>
        <taxon>Spermatophyta</taxon>
        <taxon>Magnoliopsida</taxon>
        <taxon>eudicotyledons</taxon>
        <taxon>Gunneridae</taxon>
        <taxon>Pentapetalae</taxon>
        <taxon>rosids</taxon>
        <taxon>fabids</taxon>
        <taxon>Cucurbitales</taxon>
        <taxon>Cucurbitaceae</taxon>
        <taxon>Benincaseae</taxon>
        <taxon>Cucumis</taxon>
    </lineage>
</organism>
<evidence type="ECO:0000313" key="3">
    <source>
        <dbReference type="Proteomes" id="UP000321393"/>
    </source>
</evidence>
<dbReference type="EMBL" id="SSTD01003373">
    <property type="protein sequence ID" value="TYK26561.1"/>
    <property type="molecule type" value="Genomic_DNA"/>
</dbReference>
<dbReference type="OrthoDB" id="2272416at2759"/>
<dbReference type="Proteomes" id="UP000321947">
    <property type="component" value="Unassembled WGS sequence"/>
</dbReference>
<comment type="caution">
    <text evidence="2">The sequence shown here is derived from an EMBL/GenBank/DDBJ whole genome shotgun (WGS) entry which is preliminary data.</text>
</comment>
<dbReference type="AlphaFoldDB" id="A0A5D3DS44"/>
<reference evidence="3 4" key="1">
    <citation type="submission" date="2019-08" db="EMBL/GenBank/DDBJ databases">
        <title>Draft genome sequences of two oriental melons (Cucumis melo L. var makuwa).</title>
        <authorList>
            <person name="Kwon S.-Y."/>
        </authorList>
    </citation>
    <scope>NUCLEOTIDE SEQUENCE [LARGE SCALE GENOMIC DNA]</scope>
    <source>
        <strain evidence="4">cv. Chang Bougi</strain>
        <strain evidence="3">cv. SW 3</strain>
        <tissue evidence="2">Leaf</tissue>
    </source>
</reference>
<dbReference type="EMBL" id="SSTE01004583">
    <property type="protein sequence ID" value="KAA0062421.1"/>
    <property type="molecule type" value="Genomic_DNA"/>
</dbReference>
<evidence type="ECO:0000313" key="2">
    <source>
        <dbReference type="EMBL" id="TYK26561.1"/>
    </source>
</evidence>
<dbReference type="Proteomes" id="UP000321393">
    <property type="component" value="Unassembled WGS sequence"/>
</dbReference>
<protein>
    <submittedName>
        <fullName evidence="2">Uncharacterized protein</fullName>
    </submittedName>
</protein>
<gene>
    <name evidence="2" type="ORF">E5676_scaffold313G001620</name>
    <name evidence="1" type="ORF">E6C27_scaffold154G002300</name>
</gene>
<evidence type="ECO:0000313" key="4">
    <source>
        <dbReference type="Proteomes" id="UP000321947"/>
    </source>
</evidence>
<sequence length="141" mass="16497">MYQEEKRDEFLHLKQDELSVAEYKKFTELTKYAMTLIDYEAERCRQFVRGLRGKIRTSVVPIVIRSDYAYLVDVALWVEKSLGMKRPSYELSEEESGSVETKKAKTIVSQGSHWTSDQKPQCRDCGRTHMGICRRRSIACY</sequence>
<name>A0A5D3DS44_CUCMM</name>